<sequence>KLRATTARTIRARAPRAVAISSWPPLTRLGSPAAVAI</sequence>
<evidence type="ECO:0000313" key="2">
    <source>
        <dbReference type="Proteomes" id="UP000034607"/>
    </source>
</evidence>
<dbReference type="Proteomes" id="UP000034607">
    <property type="component" value="Unassembled WGS sequence"/>
</dbReference>
<gene>
    <name evidence="1" type="ORF">UX78_C0010G0001</name>
</gene>
<dbReference type="AlphaFoldDB" id="A0A0G1TQ65"/>
<accession>A0A0G1TQ65</accession>
<feature type="non-terminal residue" evidence="1">
    <location>
        <position position="1"/>
    </location>
</feature>
<protein>
    <submittedName>
        <fullName evidence="1">Uncharacterized protein</fullName>
    </submittedName>
</protein>
<organism evidence="1 2">
    <name type="scientific">Candidatus Amesbacteria bacterium GW2011_GWA2_47_11</name>
    <dbReference type="NCBI Taxonomy" id="1618357"/>
    <lineage>
        <taxon>Bacteria</taxon>
        <taxon>Candidatus Amesiibacteriota</taxon>
    </lineage>
</organism>
<reference evidence="1 2" key="1">
    <citation type="journal article" date="2015" name="Nature">
        <title>rRNA introns, odd ribosomes, and small enigmatic genomes across a large radiation of phyla.</title>
        <authorList>
            <person name="Brown C.T."/>
            <person name="Hug L.A."/>
            <person name="Thomas B.C."/>
            <person name="Sharon I."/>
            <person name="Castelle C.J."/>
            <person name="Singh A."/>
            <person name="Wilkins M.J."/>
            <person name="Williams K.H."/>
            <person name="Banfield J.F."/>
        </authorList>
    </citation>
    <scope>NUCLEOTIDE SEQUENCE [LARGE SCALE GENOMIC DNA]</scope>
</reference>
<name>A0A0G1TQ65_9BACT</name>
<dbReference type="EMBL" id="LCNM01000010">
    <property type="protein sequence ID" value="KKU56283.1"/>
    <property type="molecule type" value="Genomic_DNA"/>
</dbReference>
<proteinExistence type="predicted"/>
<comment type="caution">
    <text evidence="1">The sequence shown here is derived from an EMBL/GenBank/DDBJ whole genome shotgun (WGS) entry which is preliminary data.</text>
</comment>
<evidence type="ECO:0000313" key="1">
    <source>
        <dbReference type="EMBL" id="KKU56283.1"/>
    </source>
</evidence>